<organism evidence="2 3">
    <name type="scientific">Paramecium octaurelia</name>
    <dbReference type="NCBI Taxonomy" id="43137"/>
    <lineage>
        <taxon>Eukaryota</taxon>
        <taxon>Sar</taxon>
        <taxon>Alveolata</taxon>
        <taxon>Ciliophora</taxon>
        <taxon>Intramacronucleata</taxon>
        <taxon>Oligohymenophorea</taxon>
        <taxon>Peniculida</taxon>
        <taxon>Parameciidae</taxon>
        <taxon>Paramecium</taxon>
    </lineage>
</organism>
<protein>
    <submittedName>
        <fullName evidence="2">Uncharacterized protein</fullName>
    </submittedName>
</protein>
<keyword evidence="3" id="KW-1185">Reference proteome</keyword>
<evidence type="ECO:0000256" key="1">
    <source>
        <dbReference type="SAM" id="MobiDB-lite"/>
    </source>
</evidence>
<feature type="compositionally biased region" description="Basic and acidic residues" evidence="1">
    <location>
        <begin position="24"/>
        <end position="37"/>
    </location>
</feature>
<dbReference type="EMBL" id="CAJJDP010000059">
    <property type="protein sequence ID" value="CAD8172343.1"/>
    <property type="molecule type" value="Genomic_DNA"/>
</dbReference>
<comment type="caution">
    <text evidence="2">The sequence shown here is derived from an EMBL/GenBank/DDBJ whole genome shotgun (WGS) entry which is preliminary data.</text>
</comment>
<proteinExistence type="predicted"/>
<dbReference type="OrthoDB" id="317561at2759"/>
<dbReference type="Proteomes" id="UP000683925">
    <property type="component" value="Unassembled WGS sequence"/>
</dbReference>
<sequence>MSNQNTQQQSQTSMKQKLLKILQEKNNKPIAEQKQRSNLDYSSLQRKLSQPSHKLPVEMNKSAREIWLFEIFNNQNLTQKNSQINQKLSNQRDKMEQQKSSLIIRG</sequence>
<reference evidence="2" key="1">
    <citation type="submission" date="2021-01" db="EMBL/GenBank/DDBJ databases">
        <authorList>
            <consortium name="Genoscope - CEA"/>
            <person name="William W."/>
        </authorList>
    </citation>
    <scope>NUCLEOTIDE SEQUENCE</scope>
</reference>
<dbReference type="AlphaFoldDB" id="A0A8S1V7H3"/>
<name>A0A8S1V7H3_PAROT</name>
<feature type="region of interest" description="Disordered" evidence="1">
    <location>
        <begin position="85"/>
        <end position="106"/>
    </location>
</feature>
<feature type="region of interest" description="Disordered" evidence="1">
    <location>
        <begin position="24"/>
        <end position="56"/>
    </location>
</feature>
<feature type="compositionally biased region" description="Polar residues" evidence="1">
    <location>
        <begin position="38"/>
        <end position="52"/>
    </location>
</feature>
<gene>
    <name evidence="2" type="ORF">POCTA_138.1.T0600065</name>
</gene>
<dbReference type="OMA" id="REIWLFE"/>
<accession>A0A8S1V7H3</accession>
<evidence type="ECO:0000313" key="3">
    <source>
        <dbReference type="Proteomes" id="UP000683925"/>
    </source>
</evidence>
<evidence type="ECO:0000313" key="2">
    <source>
        <dbReference type="EMBL" id="CAD8172343.1"/>
    </source>
</evidence>